<reference evidence="4 5" key="1">
    <citation type="journal article" date="2010" name="Proc. Natl. Acad. Sci. U.S.A.">
        <title>A Nitrospira metagenome illuminates the physiology and evolution of globally important nitrite-oxidizing bacteria.</title>
        <authorList>
            <person name="Lucker S."/>
            <person name="Wagner M."/>
            <person name="Maixner F."/>
            <person name="Pelletier E."/>
            <person name="Koch H."/>
            <person name="Vacherie B."/>
            <person name="Rattei T."/>
            <person name="Sinninghe Damste J."/>
            <person name="Spieck E."/>
            <person name="Le Paslier D."/>
            <person name="Daims H."/>
        </authorList>
    </citation>
    <scope>NUCLEOTIDE SEQUENCE [LARGE SCALE GENOMIC DNA]</scope>
</reference>
<dbReference type="GO" id="GO:0016740">
    <property type="term" value="F:transferase activity"/>
    <property type="evidence" value="ECO:0007669"/>
    <property type="project" value="UniProtKB-KW"/>
</dbReference>
<dbReference type="Proteomes" id="UP000001660">
    <property type="component" value="Chromosome"/>
</dbReference>
<protein>
    <submittedName>
        <fullName evidence="4">Putative Carbamoyltransferase, NodU family</fullName>
        <ecNumber evidence="4">2.1.3.-</ecNumber>
    </submittedName>
</protein>
<feature type="domain" description="Carbamoyltransferase" evidence="2">
    <location>
        <begin position="34"/>
        <end position="375"/>
    </location>
</feature>
<evidence type="ECO:0000313" key="5">
    <source>
        <dbReference type="Proteomes" id="UP000001660"/>
    </source>
</evidence>
<dbReference type="InterPro" id="IPR051338">
    <property type="entry name" value="NodU/CmcH_Carbamoyltrnsfr"/>
</dbReference>
<dbReference type="InterPro" id="IPR043129">
    <property type="entry name" value="ATPase_NBD"/>
</dbReference>
<dbReference type="STRING" id="330214.NIDE3348"/>
<name>D8PIE8_9BACT</name>
<dbReference type="SUPFAM" id="SSF53067">
    <property type="entry name" value="Actin-like ATPase domain"/>
    <property type="match status" value="1"/>
</dbReference>
<dbReference type="PANTHER" id="PTHR34847:SF1">
    <property type="entry name" value="NODULATION PROTEIN U"/>
    <property type="match status" value="1"/>
</dbReference>
<dbReference type="InterPro" id="IPR038152">
    <property type="entry name" value="Carbam_trans_C_sf"/>
</dbReference>
<accession>D8PIE8</accession>
<dbReference type="InterPro" id="IPR031730">
    <property type="entry name" value="Carbam_trans_C"/>
</dbReference>
<gene>
    <name evidence="4" type="ORF">NIDE3348</name>
</gene>
<dbReference type="Pfam" id="PF16861">
    <property type="entry name" value="Carbam_trans_C"/>
    <property type="match status" value="1"/>
</dbReference>
<dbReference type="CDD" id="cd24098">
    <property type="entry name" value="ASKHA_NBD_TobZ_N"/>
    <property type="match status" value="1"/>
</dbReference>
<dbReference type="AlphaFoldDB" id="D8PIE8"/>
<proteinExistence type="inferred from homology"/>
<dbReference type="InterPro" id="IPR003696">
    <property type="entry name" value="Carbtransf_dom"/>
</dbReference>
<dbReference type="Pfam" id="PF02543">
    <property type="entry name" value="Carbam_trans_N"/>
    <property type="match status" value="1"/>
</dbReference>
<evidence type="ECO:0000256" key="1">
    <source>
        <dbReference type="ARBA" id="ARBA00006129"/>
    </source>
</evidence>
<dbReference type="EC" id="2.1.3.-" evidence="4"/>
<dbReference type="HOGENOM" id="CLU_014411_2_0_0"/>
<dbReference type="OrthoDB" id="9780777at2"/>
<evidence type="ECO:0000259" key="3">
    <source>
        <dbReference type="Pfam" id="PF16861"/>
    </source>
</evidence>
<dbReference type="Gene3D" id="3.30.420.40">
    <property type="match status" value="2"/>
</dbReference>
<dbReference type="EMBL" id="FP929003">
    <property type="protein sequence ID" value="CBK43035.1"/>
    <property type="molecule type" value="Genomic_DNA"/>
</dbReference>
<dbReference type="Gene3D" id="3.90.870.20">
    <property type="entry name" value="Carbamoyltransferase, C-terminal domain"/>
    <property type="match status" value="1"/>
</dbReference>
<dbReference type="KEGG" id="nde:NIDE3348"/>
<dbReference type="PANTHER" id="PTHR34847">
    <property type="entry name" value="NODULATION PROTEIN U"/>
    <property type="match status" value="1"/>
</dbReference>
<keyword evidence="5" id="KW-1185">Reference proteome</keyword>
<dbReference type="eggNOG" id="COG2192">
    <property type="taxonomic scope" value="Bacteria"/>
</dbReference>
<evidence type="ECO:0000259" key="2">
    <source>
        <dbReference type="Pfam" id="PF02543"/>
    </source>
</evidence>
<evidence type="ECO:0000313" key="4">
    <source>
        <dbReference type="EMBL" id="CBK43035.1"/>
    </source>
</evidence>
<comment type="similarity">
    <text evidence="1">Belongs to the NodU/CmcH family.</text>
</comment>
<sequence length="607" mass="67126">MPARLATRTGLVYSTAACVSDHDRKGRGSIVLVLGLSNMRDAAAALVSDGRIVAAAEEERFVRRKHVTALPVQAMRYCLHEAGAALRDIEAIAVPWKYWQVGRRAWLALTAMIRSPQLFRVKGARSVERVSREWLELFRLREELTRRVDVGAIQPVFLDHHMCHAASSFLVSPFERSAILVVDGASEADTTLMATGEGSRITVLDRTPLPHSLGQFYAAMTAFLGFRPDQDEYIVMGLASSGEPTFAPVLRQNIVRLLSRGRFEVNVRLLDFHLARAGSFVEEFVRLFGSPRRSTDDITQRHRDLAASAQAVLEETLLHLGRHLRSLTQAESLCLAGGVVYNCVANGRLRAELGFKEVYVPPAAGDSGAALGAALWWTARREGEAGRCRLPDAYLGPQFDEAACRAALSQAGLVAESLMDAQLYERVAAELTRGCLVFWYQGRMEWGPRALGNRSLLADPRREDMRELINSKVKCRESFRPFAPSVLADRAQEFFELPAPSPYMQFTVRVKASAKGLLPAVTHVDGTARVQTVTREANQRFYDLLAAFGRLTGVPVLLNTSFNVQEPIVCTPEDAVRCFQRTQVEWLVLGNLLVGRSSPSAIPNHAC</sequence>
<keyword evidence="4" id="KW-0808">Transferase</keyword>
<feature type="domain" description="Carbamoyltransferase C-terminal" evidence="3">
    <location>
        <begin position="428"/>
        <end position="594"/>
    </location>
</feature>
<organism evidence="4 5">
    <name type="scientific">Nitrospira defluvii</name>
    <dbReference type="NCBI Taxonomy" id="330214"/>
    <lineage>
        <taxon>Bacteria</taxon>
        <taxon>Pseudomonadati</taxon>
        <taxon>Nitrospirota</taxon>
        <taxon>Nitrospiria</taxon>
        <taxon>Nitrospirales</taxon>
        <taxon>Nitrospiraceae</taxon>
        <taxon>Nitrospira</taxon>
    </lineage>
</organism>